<proteinExistence type="inferred from homology"/>
<dbReference type="AlphaFoldDB" id="A0A0C2SI06"/>
<evidence type="ECO:0000313" key="10">
    <source>
        <dbReference type="Proteomes" id="UP000054549"/>
    </source>
</evidence>
<feature type="compositionally biased region" description="Polar residues" evidence="8">
    <location>
        <begin position="42"/>
        <end position="60"/>
    </location>
</feature>
<feature type="region of interest" description="Disordered" evidence="8">
    <location>
        <begin position="1"/>
        <end position="65"/>
    </location>
</feature>
<organism evidence="9 10">
    <name type="scientific">Amanita muscaria (strain Koide BX008)</name>
    <dbReference type="NCBI Taxonomy" id="946122"/>
    <lineage>
        <taxon>Eukaryota</taxon>
        <taxon>Fungi</taxon>
        <taxon>Dikarya</taxon>
        <taxon>Basidiomycota</taxon>
        <taxon>Agaricomycotina</taxon>
        <taxon>Agaricomycetes</taxon>
        <taxon>Agaricomycetidae</taxon>
        <taxon>Agaricales</taxon>
        <taxon>Pluteineae</taxon>
        <taxon>Amanitaceae</taxon>
        <taxon>Amanita</taxon>
    </lineage>
</organism>
<dbReference type="Gene3D" id="1.10.8.60">
    <property type="match status" value="1"/>
</dbReference>
<dbReference type="GO" id="GO:0005524">
    <property type="term" value="F:ATP binding"/>
    <property type="evidence" value="ECO:0007669"/>
    <property type="project" value="UniProtKB-KW"/>
</dbReference>
<keyword evidence="3" id="KW-0547">Nucleotide-binding</keyword>
<comment type="subcellular location">
    <subcellularLocation>
        <location evidence="1">Nucleus</location>
    </subcellularLocation>
</comment>
<feature type="compositionally biased region" description="Polar residues" evidence="8">
    <location>
        <begin position="1"/>
        <end position="10"/>
    </location>
</feature>
<sequence length="681" mass="76180">MAPKGTQSSLRTEKLPKSKQKTVKLGALPTSTPTRSYDPLTAFSTLPDSSNPRKSSQNISKGKGKAREDVIDLTLESESADDRLWVDIYEPITEADLAVHLRKVEDVRRWFLEAFNGGPSGKLRKYRRILVLTGPAGTAKTATVRVLGRELGFDILEWRNSIADSFASYDGELVPQVNEFYETLMAKFEAFFNRVSNCKTFLTPLDRNPASQSSAAASSSHIEQSPRMSDRRIILLEDLPNVLHSATQARLHAILHAAAVSPPSDPPVPIVIIISDAQTVGEANDERVAHGRRRNTEVDGVVDIRTVLPRDLLAGPFVTQIRFNPIAPTLLRKALQTLLNTHFASNKSAQPSKEVLDVVVETANGDIRSAIMALQFACVSNSSMRSKTRKKKDGNMTTVMLESITRREQGLVLFHLLGKVLYNKRKGDLPSSSASAKDIQKEKMQDALIKDPPKLPKWLKDHERKASRVDIDALYASTPIDSSLYSLYIHQNYTNFAVDTEHCDDISDWLSWVDSSGGEAWYQANPYQFHLLTLGTLHSLPTPVPRNNQKIVKPQFFEYLDKEKDAWEAVHNVRNWIISRTTGQDGNVWRTCGWSAPEVALELGGVLKALDSRQRADRPPRSHSCFSRMAYDNSVSSQWQQLDEAELDISDDVDNDAKFINTNAGEEVTGRWLDNDDIEEF</sequence>
<dbReference type="Proteomes" id="UP000054549">
    <property type="component" value="Unassembled WGS sequence"/>
</dbReference>
<dbReference type="Pfam" id="PF03215">
    <property type="entry name" value="Rad17"/>
    <property type="match status" value="1"/>
</dbReference>
<dbReference type="InterPro" id="IPR004582">
    <property type="entry name" value="Checkpoint_prot_Rad17_Rad24"/>
</dbReference>
<dbReference type="PANTHER" id="PTHR12172:SF0">
    <property type="entry name" value="CELL CYCLE CHECKPOINT PROTEIN RAD17"/>
    <property type="match status" value="1"/>
</dbReference>
<dbReference type="FunCoup" id="A0A0C2SI06">
    <property type="interactions" value="514"/>
</dbReference>
<gene>
    <name evidence="9" type="ORF">M378DRAFT_128432</name>
</gene>
<keyword evidence="5" id="KW-0067">ATP-binding</keyword>
<evidence type="ECO:0000256" key="7">
    <source>
        <dbReference type="ARBA" id="ARBA00023306"/>
    </source>
</evidence>
<dbReference type="OrthoDB" id="10265971at2759"/>
<protein>
    <submittedName>
        <fullName evidence="9">Uncharacterized protein</fullName>
    </submittedName>
</protein>
<evidence type="ECO:0000256" key="5">
    <source>
        <dbReference type="ARBA" id="ARBA00022840"/>
    </source>
</evidence>
<dbReference type="Gene3D" id="3.40.50.300">
    <property type="entry name" value="P-loop containing nucleotide triphosphate hydrolases"/>
    <property type="match status" value="1"/>
</dbReference>
<dbReference type="GO" id="GO:0005634">
    <property type="term" value="C:nucleus"/>
    <property type="evidence" value="ECO:0007669"/>
    <property type="project" value="UniProtKB-SubCell"/>
</dbReference>
<evidence type="ECO:0000256" key="1">
    <source>
        <dbReference type="ARBA" id="ARBA00004123"/>
    </source>
</evidence>
<evidence type="ECO:0000256" key="4">
    <source>
        <dbReference type="ARBA" id="ARBA00022763"/>
    </source>
</evidence>
<evidence type="ECO:0000256" key="3">
    <source>
        <dbReference type="ARBA" id="ARBA00022741"/>
    </source>
</evidence>
<keyword evidence="7" id="KW-0131">Cell cycle</keyword>
<evidence type="ECO:0000256" key="2">
    <source>
        <dbReference type="ARBA" id="ARBA00006168"/>
    </source>
</evidence>
<dbReference type="STRING" id="946122.A0A0C2SI06"/>
<dbReference type="GO" id="GO:0000077">
    <property type="term" value="P:DNA damage checkpoint signaling"/>
    <property type="evidence" value="ECO:0007669"/>
    <property type="project" value="TreeGrafter"/>
</dbReference>
<evidence type="ECO:0000313" key="9">
    <source>
        <dbReference type="EMBL" id="KIL62805.1"/>
    </source>
</evidence>
<dbReference type="EMBL" id="KN818266">
    <property type="protein sequence ID" value="KIL62805.1"/>
    <property type="molecule type" value="Genomic_DNA"/>
</dbReference>
<dbReference type="GO" id="GO:0006281">
    <property type="term" value="P:DNA repair"/>
    <property type="evidence" value="ECO:0007669"/>
    <property type="project" value="InterPro"/>
</dbReference>
<dbReference type="InParanoid" id="A0A0C2SI06"/>
<reference evidence="9 10" key="1">
    <citation type="submission" date="2014-04" db="EMBL/GenBank/DDBJ databases">
        <title>Evolutionary Origins and Diversification of the Mycorrhizal Mutualists.</title>
        <authorList>
            <consortium name="DOE Joint Genome Institute"/>
            <consortium name="Mycorrhizal Genomics Consortium"/>
            <person name="Kohler A."/>
            <person name="Kuo A."/>
            <person name="Nagy L.G."/>
            <person name="Floudas D."/>
            <person name="Copeland A."/>
            <person name="Barry K.W."/>
            <person name="Cichocki N."/>
            <person name="Veneault-Fourrey C."/>
            <person name="LaButti K."/>
            <person name="Lindquist E.A."/>
            <person name="Lipzen A."/>
            <person name="Lundell T."/>
            <person name="Morin E."/>
            <person name="Murat C."/>
            <person name="Riley R."/>
            <person name="Ohm R."/>
            <person name="Sun H."/>
            <person name="Tunlid A."/>
            <person name="Henrissat B."/>
            <person name="Grigoriev I.V."/>
            <person name="Hibbett D.S."/>
            <person name="Martin F."/>
        </authorList>
    </citation>
    <scope>NUCLEOTIDE SEQUENCE [LARGE SCALE GENOMIC DNA]</scope>
    <source>
        <strain evidence="9 10">Koide BX008</strain>
    </source>
</reference>
<dbReference type="HOGENOM" id="CLU_018598_1_0_1"/>
<dbReference type="GO" id="GO:0033314">
    <property type="term" value="P:mitotic DNA replication checkpoint signaling"/>
    <property type="evidence" value="ECO:0007669"/>
    <property type="project" value="TreeGrafter"/>
</dbReference>
<dbReference type="GO" id="GO:0003682">
    <property type="term" value="F:chromatin binding"/>
    <property type="evidence" value="ECO:0007669"/>
    <property type="project" value="TreeGrafter"/>
</dbReference>
<name>A0A0C2SI06_AMAMK</name>
<keyword evidence="6" id="KW-0539">Nucleus</keyword>
<evidence type="ECO:0000256" key="8">
    <source>
        <dbReference type="SAM" id="MobiDB-lite"/>
    </source>
</evidence>
<dbReference type="GO" id="GO:0003689">
    <property type="term" value="F:DNA clamp loader activity"/>
    <property type="evidence" value="ECO:0007669"/>
    <property type="project" value="TreeGrafter"/>
</dbReference>
<evidence type="ECO:0000256" key="6">
    <source>
        <dbReference type="ARBA" id="ARBA00023242"/>
    </source>
</evidence>
<comment type="similarity">
    <text evidence="2">Belongs to the rad17/RAD24 family.</text>
</comment>
<dbReference type="PANTHER" id="PTHR12172">
    <property type="entry name" value="CELL CYCLE CHECKPOINT PROTEIN RAD17"/>
    <property type="match status" value="1"/>
</dbReference>
<keyword evidence="10" id="KW-1185">Reference proteome</keyword>
<dbReference type="InterPro" id="IPR027417">
    <property type="entry name" value="P-loop_NTPase"/>
</dbReference>
<accession>A0A0C2SI06</accession>
<dbReference type="SUPFAM" id="SSF52540">
    <property type="entry name" value="P-loop containing nucleoside triphosphate hydrolases"/>
    <property type="match status" value="1"/>
</dbReference>
<keyword evidence="4" id="KW-0227">DNA damage</keyword>